<name>A0AC58URD6_TOBAC</name>
<evidence type="ECO:0000313" key="2">
    <source>
        <dbReference type="RefSeq" id="XP_075112053.1"/>
    </source>
</evidence>
<sequence length="410" mass="46394">MARSMRFQAVVPLIFWGKWVATIVYLLNRLPFKVIGYKSPFERLYLHLPSLSHLKVFDSLCYTTTPKVLDRFSPRAIPVVLLGYSSTQKGYILYNLHSKTFMINRNVMFHEIVFPFKYVKALGTLVFPILDLSASPISSSAPTVEDSTEPIEDQLSSESFAEDPSFTTDTIASKPIIPAMSDYKDDANTETSAIQSHTTEPLEECRRYSRLSKPPLWMQDNVTTSKGSKCNYPISSYIDYSHISPTFIQALTTYSALSEPTTFKEFVTDPRWQSHYDYSLFTKKAGNDIRKYALELISESGLSGAKPTGTPLELNQKLASIEYDSCFNTNNAHLDEALKNPGVYQTLVGRLLYLIMTRLDIVFVVQVLNQFIHCPKNSHMEAALRVVRYIKEAPSLGLLMPEESLNKLIA</sequence>
<gene>
    <name evidence="2" type="primary">LOC142182060</name>
</gene>
<reference evidence="1" key="1">
    <citation type="journal article" date="2014" name="Nat. Commun.">
        <title>The tobacco genome sequence and its comparison with those of tomato and potato.</title>
        <authorList>
            <person name="Sierro N."/>
            <person name="Battey J.N."/>
            <person name="Ouadi S."/>
            <person name="Bakaher N."/>
            <person name="Bovet L."/>
            <person name="Willig A."/>
            <person name="Goepfert S."/>
            <person name="Peitsch M.C."/>
            <person name="Ivanov N.V."/>
        </authorList>
    </citation>
    <scope>NUCLEOTIDE SEQUENCE [LARGE SCALE GENOMIC DNA]</scope>
</reference>
<dbReference type="Proteomes" id="UP000790787">
    <property type="component" value="Chromosome 6"/>
</dbReference>
<protein>
    <submittedName>
        <fullName evidence="2">Uncharacterized protein LOC142182060</fullName>
    </submittedName>
</protein>
<keyword evidence="1" id="KW-1185">Reference proteome</keyword>
<organism evidence="1 2">
    <name type="scientific">Nicotiana tabacum</name>
    <name type="common">Common tobacco</name>
    <dbReference type="NCBI Taxonomy" id="4097"/>
    <lineage>
        <taxon>Eukaryota</taxon>
        <taxon>Viridiplantae</taxon>
        <taxon>Streptophyta</taxon>
        <taxon>Embryophyta</taxon>
        <taxon>Tracheophyta</taxon>
        <taxon>Spermatophyta</taxon>
        <taxon>Magnoliopsida</taxon>
        <taxon>eudicotyledons</taxon>
        <taxon>Gunneridae</taxon>
        <taxon>Pentapetalae</taxon>
        <taxon>asterids</taxon>
        <taxon>lamiids</taxon>
        <taxon>Solanales</taxon>
        <taxon>Solanaceae</taxon>
        <taxon>Nicotianoideae</taxon>
        <taxon>Nicotianeae</taxon>
        <taxon>Nicotiana</taxon>
    </lineage>
</organism>
<evidence type="ECO:0000313" key="1">
    <source>
        <dbReference type="Proteomes" id="UP000790787"/>
    </source>
</evidence>
<accession>A0AC58URD6</accession>
<reference evidence="2" key="2">
    <citation type="submission" date="2025-08" db="UniProtKB">
        <authorList>
            <consortium name="RefSeq"/>
        </authorList>
    </citation>
    <scope>IDENTIFICATION</scope>
    <source>
        <tissue evidence="2">Leaf</tissue>
    </source>
</reference>
<proteinExistence type="predicted"/>
<dbReference type="RefSeq" id="XP_075112053.1">
    <property type="nucleotide sequence ID" value="XM_075255952.1"/>
</dbReference>